<dbReference type="PROSITE" id="PS50026">
    <property type="entry name" value="EGF_3"/>
    <property type="match status" value="1"/>
</dbReference>
<keyword evidence="10 13" id="KW-1015">Disulfide bond</keyword>
<dbReference type="InterPro" id="IPR036055">
    <property type="entry name" value="LDL_receptor-like_sf"/>
</dbReference>
<dbReference type="InterPro" id="IPR049883">
    <property type="entry name" value="NOTCH1_EGF-like"/>
</dbReference>
<accession>A0A1B6C5W8</accession>
<keyword evidence="12" id="KW-0325">Glycoprotein</keyword>
<feature type="disulfide bond" evidence="14">
    <location>
        <begin position="1062"/>
        <end position="1077"/>
    </location>
</feature>
<dbReference type="InterPro" id="IPR000152">
    <property type="entry name" value="EGF-type_Asp/Asn_hydroxyl_site"/>
</dbReference>
<sequence>MKLLYILTFVTFILCFVTSSSQENGNNRTEVTTCAPGEFRCNTGKCIPQRWECDFMPDCEDGSDEPPECVPIVCVHGQFQCKTTHKCIPTGWMCDGEPDCGASDKAVSDNSDEEPDRCGKSSCLWNSARCGNSTDCIPIAHFCDGNPDCPNKVDEGDHCKNKSGCESLKCSYGCKQTASESLCFCPPGKRPNKTECVDSDECQLDGSCDQICTNTIGSFTCSCAPGYKQFGATKCKAINVPENEEPSLIFSSTMFIRRVHLDGSPWPGNSVISNRQTFSLEFDHRNRTLCYIHSKDSVVLTCADIDDLNKTWDLPSPTMFPLLSNTHIALDWVSGNWYFLDDTREMIYVCTSSIKFCRILIDVNLNKPRDLALDPTKGYMFFTKWGVTSPMLERASLDGTDRKTLVDHKIVYPFGVTVDYTTQHVYWVDTYLDFVERVDYDGLNRRTVRKGFPVQNLYDVTLFENNLFVTSWRSQSIIRLSKFDSGDHDTIPNFSRPFAINVFHRQRQPDVSHPCRVNNGGCEQFCIPTWKKNNPIAHCMCQPGYRVVGGRKCIPAKQTKFLLYGKGRPAMIKGISMSVMRHDEEEMVPINDLARPASLDYDVRTQYIYFSDVQKFVIARQKIDGTKRETVINKSLNNCEGLAVDWMGRNLYWTDEGLSIISVASLDNVEHRRTIIQDNMFHPRAIVLDPKMGWMYWSVWGSGSQGKIERAWMNGHKREVFYDSDLHWPSGLTIDYSTRRLYWCDAYLDKIERISLETKFKEVVFQGALLDHPYGLALYNDFLFWTEFQKGTVQRYNLDNKTLETLTMENPPLFEIRVFDNETQGGSNQCFHSLKCNELCLATPDGAVCACRDSYYIAPNLTCVPEPNYKPPSRCPHMHFQCAKNLRCIEDKYVCDGDDDCGDGSDENTESGGICEKVKCRDDQFKCDTNRCISSLWLCDEESDCSDGSDENLEYCAHVTCPTNQFTCQVSHRCIPMSWVCDMDNDCGEGDNSDESNNCSYPECLPTEFLCANHACIPQEFVCDSDNDCKDGSDEKSCADICLESEFYCATDSECISMAKKCDGIRDCEDGADEASCPAGIITDHSSSKESKEKFPLQSLCEAHEFQCKDVTQKCIRKKFICDGRNDCIDGSDEIGCDSGPKNCTSESCEKKPEQPIHVLPNCSHPNRLCDNNTKCISIDRVCDTKMDCDDWSDEGLRCYEELCKHSLECSHNCHNTPEGFICSCPDQLHLQTDGVTCLASHPCDGWGTCSQTCMAFGKLGKYKCGCNEGYHLQADGFSCKSTDPSTPYVIFSNRHELRGVDMHSFNLKALISSLKNTIALDFYHTNDSDIIFWTDVVDDKIYKGSLIGGTLANIEVVVRTGLSTAEGLAVDWIGENLYWVESNLDQIEVAKLNGSYRRTLIAGDMESPRAIALDPRFGLLFWTDWDANTPRIERCSMSGEHREVVVYVDEVTDGAWPNGLTLDYQLKRIYWIDARSDSIHTVTYDGHDHREIMRGHVTLSHPFAIAVYENHVYWTDWRTNSVLRASKWNGSDITVMQRTLSQPFDV</sequence>
<feature type="domain" description="EGF-like" evidence="17">
    <location>
        <begin position="198"/>
        <end position="236"/>
    </location>
</feature>
<dbReference type="InterPro" id="IPR051221">
    <property type="entry name" value="LDLR-related"/>
</dbReference>
<dbReference type="CDD" id="cd00112">
    <property type="entry name" value="LDLa"/>
    <property type="match status" value="8"/>
</dbReference>
<dbReference type="Gene3D" id="4.10.400.10">
    <property type="entry name" value="Low-density Lipoprotein Receptor"/>
    <property type="match status" value="10"/>
</dbReference>
<dbReference type="SMART" id="SM00192">
    <property type="entry name" value="LDLa"/>
    <property type="match status" value="10"/>
</dbReference>
<feature type="disulfide bond" evidence="13">
    <location>
        <begin position="202"/>
        <end position="212"/>
    </location>
</feature>
<dbReference type="SUPFAM" id="SSF57424">
    <property type="entry name" value="LDL receptor-like module"/>
    <property type="match status" value="9"/>
</dbReference>
<dbReference type="GO" id="GO:0005886">
    <property type="term" value="C:plasma membrane"/>
    <property type="evidence" value="ECO:0007669"/>
    <property type="project" value="TreeGrafter"/>
</dbReference>
<evidence type="ECO:0000256" key="12">
    <source>
        <dbReference type="ARBA" id="ARBA00023180"/>
    </source>
</evidence>
<comment type="subcellular location">
    <subcellularLocation>
        <location evidence="1">Membrane</location>
        <topology evidence="1">Single-pass membrane protein</topology>
    </subcellularLocation>
</comment>
<dbReference type="InterPro" id="IPR018097">
    <property type="entry name" value="EGF_Ca-bd_CS"/>
</dbReference>
<evidence type="ECO:0000256" key="13">
    <source>
        <dbReference type="PROSITE-ProRule" id="PRU00076"/>
    </source>
</evidence>
<feature type="repeat" description="LDL-receptor class B" evidence="15">
    <location>
        <begin position="1376"/>
        <end position="1418"/>
    </location>
</feature>
<feature type="disulfide bond" evidence="14">
    <location>
        <begin position="1004"/>
        <end position="1016"/>
    </location>
</feature>
<dbReference type="PROSITE" id="PS01186">
    <property type="entry name" value="EGF_2"/>
    <property type="match status" value="1"/>
</dbReference>
<evidence type="ECO:0000256" key="9">
    <source>
        <dbReference type="ARBA" id="ARBA00023136"/>
    </source>
</evidence>
<name>A0A1B6C5W8_9HEMI</name>
<evidence type="ECO:0000256" key="3">
    <source>
        <dbReference type="ARBA" id="ARBA00022583"/>
    </source>
</evidence>
<dbReference type="SMART" id="SM00181">
    <property type="entry name" value="EGF"/>
    <property type="match status" value="7"/>
</dbReference>
<evidence type="ECO:0000256" key="5">
    <source>
        <dbReference type="ARBA" id="ARBA00022729"/>
    </source>
</evidence>
<keyword evidence="4" id="KW-0812">Transmembrane</keyword>
<evidence type="ECO:0000256" key="16">
    <source>
        <dbReference type="SAM" id="SignalP"/>
    </source>
</evidence>
<keyword evidence="7" id="KW-0106">Calcium</keyword>
<dbReference type="PROSITE" id="PS51120">
    <property type="entry name" value="LDLRB"/>
    <property type="match status" value="9"/>
</dbReference>
<dbReference type="Gene3D" id="2.10.25.10">
    <property type="entry name" value="Laminin"/>
    <property type="match status" value="3"/>
</dbReference>
<evidence type="ECO:0000259" key="17">
    <source>
        <dbReference type="PROSITE" id="PS50026"/>
    </source>
</evidence>
<feature type="signal peptide" evidence="16">
    <location>
        <begin position="1"/>
        <end position="22"/>
    </location>
</feature>
<feature type="repeat" description="LDL-receptor class B" evidence="15">
    <location>
        <begin position="693"/>
        <end position="738"/>
    </location>
</feature>
<evidence type="ECO:0000313" key="18">
    <source>
        <dbReference type="EMBL" id="JAS08901.1"/>
    </source>
</evidence>
<organism evidence="18">
    <name type="scientific">Clastoptera arizonana</name>
    <name type="common">Arizona spittle bug</name>
    <dbReference type="NCBI Taxonomy" id="38151"/>
    <lineage>
        <taxon>Eukaryota</taxon>
        <taxon>Metazoa</taxon>
        <taxon>Ecdysozoa</taxon>
        <taxon>Arthropoda</taxon>
        <taxon>Hexapoda</taxon>
        <taxon>Insecta</taxon>
        <taxon>Pterygota</taxon>
        <taxon>Neoptera</taxon>
        <taxon>Paraneoptera</taxon>
        <taxon>Hemiptera</taxon>
        <taxon>Auchenorrhyncha</taxon>
        <taxon>Cercopoidea</taxon>
        <taxon>Clastopteridae</taxon>
        <taxon>Clastoptera</taxon>
    </lineage>
</organism>
<feature type="non-terminal residue" evidence="18">
    <location>
        <position position="1547"/>
    </location>
</feature>
<dbReference type="InterPro" id="IPR009030">
    <property type="entry name" value="Growth_fac_rcpt_cys_sf"/>
</dbReference>
<dbReference type="FunFam" id="2.120.10.30:FF:000241">
    <property type="entry name" value="Low-density lipoprotein receptor-related protein 6"/>
    <property type="match status" value="2"/>
</dbReference>
<keyword evidence="3" id="KW-0254">Endocytosis</keyword>
<dbReference type="PROSITE" id="PS01187">
    <property type="entry name" value="EGF_CA"/>
    <property type="match status" value="1"/>
</dbReference>
<dbReference type="Pfam" id="PF00058">
    <property type="entry name" value="Ldl_recept_b"/>
    <property type="match status" value="6"/>
</dbReference>
<dbReference type="GO" id="GO:0006897">
    <property type="term" value="P:endocytosis"/>
    <property type="evidence" value="ECO:0007669"/>
    <property type="project" value="UniProtKB-KW"/>
</dbReference>
<dbReference type="PROSITE" id="PS01209">
    <property type="entry name" value="LDLRA_1"/>
    <property type="match status" value="4"/>
</dbReference>
<gene>
    <name evidence="18" type="ORF">g.33625</name>
</gene>
<dbReference type="CDD" id="cd00054">
    <property type="entry name" value="EGF_CA"/>
    <property type="match status" value="1"/>
</dbReference>
<evidence type="ECO:0000256" key="8">
    <source>
        <dbReference type="ARBA" id="ARBA00022989"/>
    </source>
</evidence>
<keyword evidence="11" id="KW-0675">Receptor</keyword>
<dbReference type="InterPro" id="IPR000033">
    <property type="entry name" value="LDLR_classB_rpt"/>
</dbReference>
<feature type="repeat" description="LDL-receptor class B" evidence="15">
    <location>
        <begin position="1419"/>
        <end position="1467"/>
    </location>
</feature>
<feature type="disulfide bond" evidence="14">
    <location>
        <begin position="927"/>
        <end position="945"/>
    </location>
</feature>
<feature type="disulfide bond" evidence="14">
    <location>
        <begin position="1023"/>
        <end position="1038"/>
    </location>
</feature>
<proteinExistence type="predicted"/>
<evidence type="ECO:0000256" key="15">
    <source>
        <dbReference type="PROSITE-ProRule" id="PRU00461"/>
    </source>
</evidence>
<feature type="repeat" description="LDL-receptor class B" evidence="15">
    <location>
        <begin position="1330"/>
        <end position="1375"/>
    </location>
</feature>
<evidence type="ECO:0000256" key="4">
    <source>
        <dbReference type="ARBA" id="ARBA00022692"/>
    </source>
</evidence>
<feature type="disulfide bond" evidence="14">
    <location>
        <begin position="1011"/>
        <end position="1029"/>
    </location>
</feature>
<dbReference type="InterPro" id="IPR011042">
    <property type="entry name" value="6-blade_b-propeller_TolB-like"/>
</dbReference>
<dbReference type="Pfam" id="PF00057">
    <property type="entry name" value="Ldl_recept_a"/>
    <property type="match status" value="8"/>
</dbReference>
<dbReference type="SMART" id="SM00135">
    <property type="entry name" value="LY"/>
    <property type="match status" value="14"/>
</dbReference>
<dbReference type="Gene3D" id="2.120.10.30">
    <property type="entry name" value="TolB, C-terminal domain"/>
    <property type="match status" value="3"/>
</dbReference>
<protein>
    <recommendedName>
        <fullName evidence="17">EGF-like domain-containing protein</fullName>
    </recommendedName>
</protein>
<reference evidence="18" key="1">
    <citation type="submission" date="2015-12" db="EMBL/GenBank/DDBJ databases">
        <title>De novo transcriptome assembly of four potential Pierce s Disease insect vectors from Arizona vineyards.</title>
        <authorList>
            <person name="Tassone E.E."/>
        </authorList>
    </citation>
    <scope>NUCLEOTIDE SEQUENCE</scope>
</reference>
<feature type="repeat" description="LDL-receptor class B" evidence="15">
    <location>
        <begin position="378"/>
        <end position="422"/>
    </location>
</feature>
<feature type="repeat" description="LDL-receptor class B" evidence="15">
    <location>
        <begin position="606"/>
        <end position="648"/>
    </location>
</feature>
<keyword evidence="6" id="KW-0677">Repeat</keyword>
<evidence type="ECO:0000256" key="6">
    <source>
        <dbReference type="ARBA" id="ARBA00022737"/>
    </source>
</evidence>
<feature type="disulfide bond" evidence="14">
    <location>
        <begin position="1122"/>
        <end position="1137"/>
    </location>
</feature>
<dbReference type="SUPFAM" id="SSF57184">
    <property type="entry name" value="Growth factor receptor domain"/>
    <property type="match status" value="1"/>
</dbReference>
<dbReference type="GO" id="GO:0043235">
    <property type="term" value="C:receptor complex"/>
    <property type="evidence" value="ECO:0007669"/>
    <property type="project" value="TreeGrafter"/>
</dbReference>
<keyword evidence="9" id="KW-0472">Membrane</keyword>
<dbReference type="PANTHER" id="PTHR22722">
    <property type="entry name" value="LOW-DENSITY LIPOPROTEIN RECEPTOR-RELATED PROTEIN 2-RELATED"/>
    <property type="match status" value="1"/>
</dbReference>
<dbReference type="SUPFAM" id="SSF63825">
    <property type="entry name" value="YWTD domain"/>
    <property type="match status" value="3"/>
</dbReference>
<dbReference type="PROSITE" id="PS50068">
    <property type="entry name" value="LDLRA_2"/>
    <property type="match status" value="10"/>
</dbReference>
<evidence type="ECO:0000256" key="1">
    <source>
        <dbReference type="ARBA" id="ARBA00004167"/>
    </source>
</evidence>
<feature type="repeat" description="LDL-receptor class B" evidence="15">
    <location>
        <begin position="1468"/>
        <end position="1512"/>
    </location>
</feature>
<dbReference type="EMBL" id="GEDC01028397">
    <property type="protein sequence ID" value="JAS08901.1"/>
    <property type="molecule type" value="Transcribed_RNA"/>
</dbReference>
<dbReference type="PROSITE" id="PS00010">
    <property type="entry name" value="ASX_HYDROXYL"/>
    <property type="match status" value="1"/>
</dbReference>
<dbReference type="SUPFAM" id="SSF57196">
    <property type="entry name" value="EGF/Laminin"/>
    <property type="match status" value="1"/>
</dbReference>
<keyword evidence="5 16" id="KW-0732">Signal</keyword>
<dbReference type="InterPro" id="IPR002172">
    <property type="entry name" value="LDrepeatLR_classA_rpt"/>
</dbReference>
<dbReference type="InterPro" id="IPR000742">
    <property type="entry name" value="EGF"/>
</dbReference>
<feature type="repeat" description="LDL-receptor class B" evidence="15">
    <location>
        <begin position="739"/>
        <end position="782"/>
    </location>
</feature>
<feature type="disulfide bond" evidence="14">
    <location>
        <begin position="34"/>
        <end position="46"/>
    </location>
</feature>
<comment type="caution">
    <text evidence="13">Lacks conserved residue(s) required for the propagation of feature annotation.</text>
</comment>
<dbReference type="FunFam" id="2.120.10.30:FF:000132">
    <property type="entry name" value="Uncharacterized protein"/>
    <property type="match status" value="1"/>
</dbReference>
<feature type="chain" id="PRO_5008580129" description="EGF-like domain-containing protein" evidence="16">
    <location>
        <begin position="23"/>
        <end position="1547"/>
    </location>
</feature>
<dbReference type="GO" id="GO:0005509">
    <property type="term" value="F:calcium ion binding"/>
    <property type="evidence" value="ECO:0007669"/>
    <property type="project" value="InterPro"/>
</dbReference>
<keyword evidence="8" id="KW-1133">Transmembrane helix</keyword>
<evidence type="ECO:0000256" key="7">
    <source>
        <dbReference type="ARBA" id="ARBA00022837"/>
    </source>
</evidence>
<evidence type="ECO:0000256" key="11">
    <source>
        <dbReference type="ARBA" id="ARBA00023170"/>
    </source>
</evidence>
<dbReference type="GO" id="GO:0005041">
    <property type="term" value="F:low-density lipoprotein particle receptor activity"/>
    <property type="evidence" value="ECO:0007669"/>
    <property type="project" value="TreeGrafter"/>
</dbReference>
<feature type="repeat" description="LDL-receptor class B" evidence="15">
    <location>
        <begin position="649"/>
        <end position="692"/>
    </location>
</feature>
<keyword evidence="2 13" id="KW-0245">EGF-like domain</keyword>
<dbReference type="PRINTS" id="PR00261">
    <property type="entry name" value="LDLRECEPTOR"/>
</dbReference>
<dbReference type="Pfam" id="PF07645">
    <property type="entry name" value="EGF_CA"/>
    <property type="match status" value="1"/>
</dbReference>
<evidence type="ECO:0000256" key="2">
    <source>
        <dbReference type="ARBA" id="ARBA00022536"/>
    </source>
</evidence>
<dbReference type="InterPro" id="IPR023415">
    <property type="entry name" value="LDLR_class-A_CS"/>
</dbReference>
<feature type="disulfide bond" evidence="14">
    <location>
        <begin position="41"/>
        <end position="59"/>
    </location>
</feature>
<evidence type="ECO:0000256" key="14">
    <source>
        <dbReference type="PROSITE-ProRule" id="PRU00124"/>
    </source>
</evidence>
<dbReference type="PANTHER" id="PTHR22722:SF5">
    <property type="entry name" value="LOW-DENSITY LIPOPROTEIN RECEPTOR-RELATED PROTEIN 1B"/>
    <property type="match status" value="1"/>
</dbReference>
<dbReference type="FunFam" id="4.10.400.10:FF:000002">
    <property type="entry name" value="Low-density lipoprotein receptor-related protein 1"/>
    <property type="match status" value="1"/>
</dbReference>
<evidence type="ECO:0000256" key="10">
    <source>
        <dbReference type="ARBA" id="ARBA00023157"/>
    </source>
</evidence>
<feature type="disulfide bond" evidence="14">
    <location>
        <begin position="920"/>
        <end position="932"/>
    </location>
</feature>
<dbReference type="InterPro" id="IPR001881">
    <property type="entry name" value="EGF-like_Ca-bd_dom"/>
</dbReference>
<dbReference type="SMART" id="SM00179">
    <property type="entry name" value="EGF_CA"/>
    <property type="match status" value="2"/>
</dbReference>
<dbReference type="FunFam" id="4.10.400.10:FF:000011">
    <property type="entry name" value="Low-density lipoprotein receptor-related protein 1"/>
    <property type="match status" value="1"/>
</dbReference>